<dbReference type="GO" id="GO:0043069">
    <property type="term" value="P:negative regulation of programmed cell death"/>
    <property type="evidence" value="ECO:0007669"/>
    <property type="project" value="TreeGrafter"/>
</dbReference>
<evidence type="ECO:0000256" key="4">
    <source>
        <dbReference type="ARBA" id="ARBA00023136"/>
    </source>
</evidence>
<keyword evidence="9" id="KW-1185">Reference proteome</keyword>
<feature type="signal peptide" evidence="6">
    <location>
        <begin position="1"/>
        <end position="21"/>
    </location>
</feature>
<dbReference type="Proteomes" id="UP001046870">
    <property type="component" value="Chromosome 23"/>
</dbReference>
<keyword evidence="2 5" id="KW-0812">Transmembrane</keyword>
<evidence type="ECO:0000313" key="8">
    <source>
        <dbReference type="EMBL" id="KAG7455897.1"/>
    </source>
</evidence>
<accession>A0A9D3T0S0</accession>
<proteinExistence type="predicted"/>
<dbReference type="AlphaFoldDB" id="A0A9D3T0S0"/>
<keyword evidence="3 5" id="KW-1133">Transmembrane helix</keyword>
<dbReference type="PANTHER" id="PTHR15937:SF3">
    <property type="entry name" value="TRANSMEMBRANE 7 SUPERFAMILY MEMBER 3"/>
    <property type="match status" value="1"/>
</dbReference>
<evidence type="ECO:0000256" key="3">
    <source>
        <dbReference type="ARBA" id="ARBA00022989"/>
    </source>
</evidence>
<dbReference type="OrthoDB" id="5967337at2759"/>
<dbReference type="Pfam" id="PF13886">
    <property type="entry name" value="TM7S3_TM198"/>
    <property type="match status" value="1"/>
</dbReference>
<keyword evidence="4 5" id="KW-0472">Membrane</keyword>
<dbReference type="GO" id="GO:0005886">
    <property type="term" value="C:plasma membrane"/>
    <property type="evidence" value="ECO:0007669"/>
    <property type="project" value="TreeGrafter"/>
</dbReference>
<dbReference type="Pfam" id="PF25992">
    <property type="entry name" value="Ig_TM7SF3_N"/>
    <property type="match status" value="1"/>
</dbReference>
<evidence type="ECO:0000256" key="6">
    <source>
        <dbReference type="SAM" id="SignalP"/>
    </source>
</evidence>
<protein>
    <recommendedName>
        <fullName evidence="7">TM7S3/TM198-like domain-containing protein</fullName>
    </recommendedName>
</protein>
<gene>
    <name evidence="8" type="ORF">MATL_G00245940</name>
</gene>
<feature type="domain" description="TM7S3/TM198-like" evidence="7">
    <location>
        <begin position="291"/>
        <end position="492"/>
    </location>
</feature>
<comment type="subcellular location">
    <subcellularLocation>
        <location evidence="1">Membrane</location>
        <topology evidence="1">Multi-pass membrane protein</topology>
    </subcellularLocation>
</comment>
<feature type="transmembrane region" description="Helical" evidence="5">
    <location>
        <begin position="309"/>
        <end position="325"/>
    </location>
</feature>
<dbReference type="PANTHER" id="PTHR15937">
    <property type="entry name" value="TRANSMEMBRANE 7 SUPERFAMILY MEMBER 3"/>
    <property type="match status" value="1"/>
</dbReference>
<comment type="caution">
    <text evidence="8">The sequence shown here is derived from an EMBL/GenBank/DDBJ whole genome shotgun (WGS) entry which is preliminary data.</text>
</comment>
<feature type="chain" id="PRO_5039176878" description="TM7S3/TM198-like domain-containing protein" evidence="6">
    <location>
        <begin position="22"/>
        <end position="556"/>
    </location>
</feature>
<evidence type="ECO:0000256" key="1">
    <source>
        <dbReference type="ARBA" id="ARBA00004141"/>
    </source>
</evidence>
<feature type="transmembrane region" description="Helical" evidence="5">
    <location>
        <begin position="363"/>
        <end position="383"/>
    </location>
</feature>
<evidence type="ECO:0000256" key="2">
    <source>
        <dbReference type="ARBA" id="ARBA00022692"/>
    </source>
</evidence>
<feature type="transmembrane region" description="Helical" evidence="5">
    <location>
        <begin position="395"/>
        <end position="415"/>
    </location>
</feature>
<evidence type="ECO:0000256" key="5">
    <source>
        <dbReference type="SAM" id="Phobius"/>
    </source>
</evidence>
<evidence type="ECO:0000259" key="7">
    <source>
        <dbReference type="Pfam" id="PF13886"/>
    </source>
</evidence>
<organism evidence="8 9">
    <name type="scientific">Megalops atlanticus</name>
    <name type="common">Tarpon</name>
    <name type="synonym">Clupea gigantea</name>
    <dbReference type="NCBI Taxonomy" id="7932"/>
    <lineage>
        <taxon>Eukaryota</taxon>
        <taxon>Metazoa</taxon>
        <taxon>Chordata</taxon>
        <taxon>Craniata</taxon>
        <taxon>Vertebrata</taxon>
        <taxon>Euteleostomi</taxon>
        <taxon>Actinopterygii</taxon>
        <taxon>Neopterygii</taxon>
        <taxon>Teleostei</taxon>
        <taxon>Elopiformes</taxon>
        <taxon>Megalopidae</taxon>
        <taxon>Megalops</taxon>
    </lineage>
</organism>
<sequence>MFLFWTLPVMLLILTWDGVLSQDANRVVFSLGKFQNLTVPPNATLQVVVSRIPWEVTHITLQFHTQRRNTTLSYKKIPTPDSANTAVDSGLLSPLFPWQNFLTWYLLSPDDDPVAGTGVILPYKHRDPVPGGCNLEYDLTIDPNIYLHYNLFKTTIHFAPANIGYARGATLPACNVSQWRLEYDIYRFYLPTGDYSERTLLFYIEKAASVQSLTDYGEKLATLSSSEETSMTINSVAGQGVIYSVVARDTTLNTSASYIPVHTYSCSFSSVLDDCLSMGRISTKVFFTLGGLAGLFVCFFGHRFFKCELFCMGFAFTGLIFFVLITRTTLLDYDMRLTLTAVMGVVGGVLLVLSWWRFGSVMACVIVVGLILGFLVASIIFYTPLGDLAVFRSSVVFWVTFSCIVLVVPLIFVRWPREGNITTCGVAGAYAVVLAVNAYVSTSLAYITLDILKRFLNINFNRDFISVPLQDIDFGMITVWVVLSVSGTVLQLCRERERPFFPPSPYLMWRQARERRKTNVLDPSHHVPPLPGRLRARLQGMFRKSEPADEQTPLLL</sequence>
<feature type="transmembrane region" description="Helical" evidence="5">
    <location>
        <begin position="427"/>
        <end position="452"/>
    </location>
</feature>
<feature type="transmembrane region" description="Helical" evidence="5">
    <location>
        <begin position="285"/>
        <end position="302"/>
    </location>
</feature>
<dbReference type="EMBL" id="JAFDVH010000023">
    <property type="protein sequence ID" value="KAG7455897.1"/>
    <property type="molecule type" value="Genomic_DNA"/>
</dbReference>
<dbReference type="InterPro" id="IPR042502">
    <property type="entry name" value="TM7SF3"/>
</dbReference>
<name>A0A9D3T0S0_MEGAT</name>
<dbReference type="InterPro" id="IPR025256">
    <property type="entry name" value="TM7S3/TM198-like_dom"/>
</dbReference>
<evidence type="ECO:0000313" key="9">
    <source>
        <dbReference type="Proteomes" id="UP001046870"/>
    </source>
</evidence>
<feature type="transmembrane region" description="Helical" evidence="5">
    <location>
        <begin position="337"/>
        <end position="356"/>
    </location>
</feature>
<reference evidence="8" key="1">
    <citation type="submission" date="2021-01" db="EMBL/GenBank/DDBJ databases">
        <authorList>
            <person name="Zahm M."/>
            <person name="Roques C."/>
            <person name="Cabau C."/>
            <person name="Klopp C."/>
            <person name="Donnadieu C."/>
            <person name="Jouanno E."/>
            <person name="Lampietro C."/>
            <person name="Louis A."/>
            <person name="Herpin A."/>
            <person name="Echchiki A."/>
            <person name="Berthelot C."/>
            <person name="Parey E."/>
            <person name="Roest-Crollius H."/>
            <person name="Braasch I."/>
            <person name="Postlethwait J."/>
            <person name="Bobe J."/>
            <person name="Montfort J."/>
            <person name="Bouchez O."/>
            <person name="Begum T."/>
            <person name="Mejri S."/>
            <person name="Adams A."/>
            <person name="Chen W.-J."/>
            <person name="Guiguen Y."/>
        </authorList>
    </citation>
    <scope>NUCLEOTIDE SEQUENCE</scope>
    <source>
        <strain evidence="8">YG-15Mar2019-1</strain>
        <tissue evidence="8">Brain</tissue>
    </source>
</reference>
<keyword evidence="6" id="KW-0732">Signal</keyword>